<organism evidence="2 3">
    <name type="scientific">Panicum hallii var. hallii</name>
    <dbReference type="NCBI Taxonomy" id="1504633"/>
    <lineage>
        <taxon>Eukaryota</taxon>
        <taxon>Viridiplantae</taxon>
        <taxon>Streptophyta</taxon>
        <taxon>Embryophyta</taxon>
        <taxon>Tracheophyta</taxon>
        <taxon>Spermatophyta</taxon>
        <taxon>Magnoliopsida</taxon>
        <taxon>Liliopsida</taxon>
        <taxon>Poales</taxon>
        <taxon>Poaceae</taxon>
        <taxon>PACMAD clade</taxon>
        <taxon>Panicoideae</taxon>
        <taxon>Panicodae</taxon>
        <taxon>Paniceae</taxon>
        <taxon>Panicinae</taxon>
        <taxon>Panicum</taxon>
        <taxon>Panicum sect. Panicum</taxon>
    </lineage>
</organism>
<feature type="compositionally biased region" description="Basic residues" evidence="1">
    <location>
        <begin position="95"/>
        <end position="104"/>
    </location>
</feature>
<dbReference type="EMBL" id="CM009754">
    <property type="protein sequence ID" value="PUZ49861.1"/>
    <property type="molecule type" value="Genomic_DNA"/>
</dbReference>
<sequence length="166" mass="17684">MRATQGVVGISFTYRPPRTANQTPTTLGSGSPEPSTTAPPSSTPLLRSHDLTDEASELPMLSLTRIVSGAQIRRRKTQEACGGSPGRAGGEAARHPRWPWRRPGRGGAGAGGGGPRALRRRRHPDRLPGVPGAPRAAATLAVVRGRQRSAAGWHCRRCRTFCRTTP</sequence>
<reference evidence="2 3" key="1">
    <citation type="submission" date="2018-04" db="EMBL/GenBank/DDBJ databases">
        <title>WGS assembly of Panicum hallii var. hallii HAL2.</title>
        <authorList>
            <person name="Lovell J."/>
            <person name="Jenkins J."/>
            <person name="Lowry D."/>
            <person name="Mamidi S."/>
            <person name="Sreedasyam A."/>
            <person name="Weng X."/>
            <person name="Barry K."/>
            <person name="Bonette J."/>
            <person name="Campitelli B."/>
            <person name="Daum C."/>
            <person name="Gordon S."/>
            <person name="Gould B."/>
            <person name="Lipzen A."/>
            <person name="MacQueen A."/>
            <person name="Palacio-Mejia J."/>
            <person name="Plott C."/>
            <person name="Shakirov E."/>
            <person name="Shu S."/>
            <person name="Yoshinaga Y."/>
            <person name="Zane M."/>
            <person name="Rokhsar D."/>
            <person name="Grimwood J."/>
            <person name="Schmutz J."/>
            <person name="Juenger T."/>
        </authorList>
    </citation>
    <scope>NUCLEOTIDE SEQUENCE [LARGE SCALE GENOMIC DNA]</scope>
    <source>
        <strain evidence="3">cv. HAL2</strain>
    </source>
</reference>
<feature type="compositionally biased region" description="Gly residues" evidence="1">
    <location>
        <begin position="105"/>
        <end position="115"/>
    </location>
</feature>
<accession>A0A2T7D2Q5</accession>
<evidence type="ECO:0000313" key="2">
    <source>
        <dbReference type="EMBL" id="PUZ49861.1"/>
    </source>
</evidence>
<gene>
    <name evidence="2" type="ORF">GQ55_6G012700</name>
</gene>
<dbReference type="Gramene" id="PUZ49861">
    <property type="protein sequence ID" value="PUZ49861"/>
    <property type="gene ID" value="GQ55_6G012700"/>
</dbReference>
<feature type="region of interest" description="Disordered" evidence="1">
    <location>
        <begin position="72"/>
        <end position="134"/>
    </location>
</feature>
<feature type="compositionally biased region" description="Polar residues" evidence="1">
    <location>
        <begin position="19"/>
        <end position="28"/>
    </location>
</feature>
<proteinExistence type="predicted"/>
<protein>
    <submittedName>
        <fullName evidence="2">Uncharacterized protein</fullName>
    </submittedName>
</protein>
<dbReference type="Proteomes" id="UP000244336">
    <property type="component" value="Chromosome 6"/>
</dbReference>
<evidence type="ECO:0000256" key="1">
    <source>
        <dbReference type="SAM" id="MobiDB-lite"/>
    </source>
</evidence>
<dbReference type="AlphaFoldDB" id="A0A2T7D2Q5"/>
<feature type="compositionally biased region" description="Low complexity" evidence="1">
    <location>
        <begin position="29"/>
        <end position="44"/>
    </location>
</feature>
<name>A0A2T7D2Q5_9POAL</name>
<feature type="region of interest" description="Disordered" evidence="1">
    <location>
        <begin position="1"/>
        <end position="57"/>
    </location>
</feature>
<evidence type="ECO:0000313" key="3">
    <source>
        <dbReference type="Proteomes" id="UP000244336"/>
    </source>
</evidence>
<keyword evidence="3" id="KW-1185">Reference proteome</keyword>